<dbReference type="Proteomes" id="UP001386955">
    <property type="component" value="Unassembled WGS sequence"/>
</dbReference>
<dbReference type="EMBL" id="JAYMYS010000006">
    <property type="protein sequence ID" value="KAK7388641.1"/>
    <property type="molecule type" value="Genomic_DNA"/>
</dbReference>
<sequence>MGQIGAGFRSWRPQSQYVSSYGLFAMDHDQPRLPWCPNACTTWDFLGLGQTVGFYQGDDGKDCHVRFVVRKRPDNGFIALNTDKSYMNNVCGFGGLLRFAKGQWIFGKVRQQRHPFWRTICHLEGPNYMLGRKLSKAIKFLLEHDHILREENACAYFLAKQGVQGDSSLVCLTNPPSGLVQLLSNDVARNVYPTVLQYHMALFVFFHSFLELHPKSSFACMPWHSCFHTLFCGSIKLWEDTDRVKNQPAYLKLHILL</sequence>
<accession>A0AAN9S426</accession>
<protein>
    <submittedName>
        <fullName evidence="1">Uncharacterized protein</fullName>
    </submittedName>
</protein>
<name>A0AAN9S426_PSOTE</name>
<dbReference type="AlphaFoldDB" id="A0AAN9S426"/>
<organism evidence="1 2">
    <name type="scientific">Psophocarpus tetragonolobus</name>
    <name type="common">Winged bean</name>
    <name type="synonym">Dolichos tetragonolobus</name>
    <dbReference type="NCBI Taxonomy" id="3891"/>
    <lineage>
        <taxon>Eukaryota</taxon>
        <taxon>Viridiplantae</taxon>
        <taxon>Streptophyta</taxon>
        <taxon>Embryophyta</taxon>
        <taxon>Tracheophyta</taxon>
        <taxon>Spermatophyta</taxon>
        <taxon>Magnoliopsida</taxon>
        <taxon>eudicotyledons</taxon>
        <taxon>Gunneridae</taxon>
        <taxon>Pentapetalae</taxon>
        <taxon>rosids</taxon>
        <taxon>fabids</taxon>
        <taxon>Fabales</taxon>
        <taxon>Fabaceae</taxon>
        <taxon>Papilionoideae</taxon>
        <taxon>50 kb inversion clade</taxon>
        <taxon>NPAAA clade</taxon>
        <taxon>indigoferoid/millettioid clade</taxon>
        <taxon>Phaseoleae</taxon>
        <taxon>Psophocarpus</taxon>
    </lineage>
</organism>
<comment type="caution">
    <text evidence="1">The sequence shown here is derived from an EMBL/GenBank/DDBJ whole genome shotgun (WGS) entry which is preliminary data.</text>
</comment>
<evidence type="ECO:0000313" key="2">
    <source>
        <dbReference type="Proteomes" id="UP001386955"/>
    </source>
</evidence>
<reference evidence="1 2" key="1">
    <citation type="submission" date="2024-01" db="EMBL/GenBank/DDBJ databases">
        <title>The genomes of 5 underutilized Papilionoideae crops provide insights into root nodulation and disease resistanc.</title>
        <authorList>
            <person name="Jiang F."/>
        </authorList>
    </citation>
    <scope>NUCLEOTIDE SEQUENCE [LARGE SCALE GENOMIC DNA]</scope>
    <source>
        <strain evidence="1">DUOXIRENSHENG_FW03</strain>
        <tissue evidence="1">Leaves</tissue>
    </source>
</reference>
<keyword evidence="2" id="KW-1185">Reference proteome</keyword>
<gene>
    <name evidence="1" type="ORF">VNO78_23463</name>
</gene>
<evidence type="ECO:0000313" key="1">
    <source>
        <dbReference type="EMBL" id="KAK7388641.1"/>
    </source>
</evidence>
<proteinExistence type="predicted"/>